<evidence type="ECO:0000313" key="1">
    <source>
        <dbReference type="EMBL" id="KAL2867362.1"/>
    </source>
</evidence>
<dbReference type="Proteomes" id="UP001610432">
    <property type="component" value="Unassembled WGS sequence"/>
</dbReference>
<dbReference type="SUPFAM" id="SSF158745">
    <property type="entry name" value="LanC-like"/>
    <property type="match status" value="1"/>
</dbReference>
<dbReference type="EMBL" id="JBFXLQ010000019">
    <property type="protein sequence ID" value="KAL2867362.1"/>
    <property type="molecule type" value="Genomic_DNA"/>
</dbReference>
<dbReference type="PANTHER" id="PTHR12736">
    <property type="entry name" value="LANC-LIKE PROTEIN"/>
    <property type="match status" value="1"/>
</dbReference>
<dbReference type="RefSeq" id="XP_070886341.1">
    <property type="nucleotide sequence ID" value="XM_071029075.1"/>
</dbReference>
<evidence type="ECO:0008006" key="3">
    <source>
        <dbReference type="Google" id="ProtNLM"/>
    </source>
</evidence>
<gene>
    <name evidence="1" type="ORF">BJX67DRAFT_352968</name>
</gene>
<dbReference type="InterPro" id="IPR012341">
    <property type="entry name" value="6hp_glycosidase-like_sf"/>
</dbReference>
<comment type="caution">
    <text evidence="1">The sequence shown here is derived from an EMBL/GenBank/DDBJ whole genome shotgun (WGS) entry which is preliminary data.</text>
</comment>
<dbReference type="PANTHER" id="PTHR12736:SF7">
    <property type="entry name" value="LANC-LIKE PROTEIN 3"/>
    <property type="match status" value="1"/>
</dbReference>
<organism evidence="1 2">
    <name type="scientific">Aspergillus lucknowensis</name>
    <dbReference type="NCBI Taxonomy" id="176173"/>
    <lineage>
        <taxon>Eukaryota</taxon>
        <taxon>Fungi</taxon>
        <taxon>Dikarya</taxon>
        <taxon>Ascomycota</taxon>
        <taxon>Pezizomycotina</taxon>
        <taxon>Eurotiomycetes</taxon>
        <taxon>Eurotiomycetidae</taxon>
        <taxon>Eurotiales</taxon>
        <taxon>Aspergillaceae</taxon>
        <taxon>Aspergillus</taxon>
        <taxon>Aspergillus subgen. Nidulantes</taxon>
    </lineage>
</organism>
<reference evidence="1 2" key="1">
    <citation type="submission" date="2024-07" db="EMBL/GenBank/DDBJ databases">
        <title>Section-level genome sequencing and comparative genomics of Aspergillus sections Usti and Cavernicolus.</title>
        <authorList>
            <consortium name="Lawrence Berkeley National Laboratory"/>
            <person name="Nybo J.L."/>
            <person name="Vesth T.C."/>
            <person name="Theobald S."/>
            <person name="Frisvad J.C."/>
            <person name="Larsen T.O."/>
            <person name="Kjaerboelling I."/>
            <person name="Rothschild-Mancinelli K."/>
            <person name="Lyhne E.K."/>
            <person name="Kogle M.E."/>
            <person name="Barry K."/>
            <person name="Clum A."/>
            <person name="Na H."/>
            <person name="Ledsgaard L."/>
            <person name="Lin J."/>
            <person name="Lipzen A."/>
            <person name="Kuo A."/>
            <person name="Riley R."/>
            <person name="Mondo S."/>
            <person name="Labutti K."/>
            <person name="Haridas S."/>
            <person name="Pangalinan J."/>
            <person name="Salamov A.A."/>
            <person name="Simmons B.A."/>
            <person name="Magnuson J.K."/>
            <person name="Chen J."/>
            <person name="Drula E."/>
            <person name="Henrissat B."/>
            <person name="Wiebenga A."/>
            <person name="Lubbers R.J."/>
            <person name="Gomes A.C."/>
            <person name="Macurrencykelacurrency M.R."/>
            <person name="Stajich J."/>
            <person name="Grigoriev I.V."/>
            <person name="Mortensen U.H."/>
            <person name="De Vries R.P."/>
            <person name="Baker S.E."/>
            <person name="Andersen M.R."/>
        </authorList>
    </citation>
    <scope>NUCLEOTIDE SEQUENCE [LARGE SCALE GENOMIC DNA]</scope>
    <source>
        <strain evidence="1 2">CBS 449.75</strain>
    </source>
</reference>
<sequence length="542" mass="58442">MPKHEQLPQFYPNTLPLPQLNHATLAASLADLRTAVLDGVNAIESGDPPGAGGRNDGRGIFSGDVGIAVAYLRLARQTQSLQFAESSRELPDFASLAAARIPPSGPDVPLRVGGLSSLASNSPIPAAVLRILHRLASGEASAEIVSETETDRTDLLCLRDAVALALGHGATAFYHGRHMGADEVLFGRAGLLWVLLNLRERMEEFAPSQREILDPVVAAIPSLVRAIVGAGREGSADYIRHHGERDALPLMWVWMHGHYGLGWAHGLTGIISILLSCRPDEITPYLPELGNTLTTLSRLCIAHNGHLPTSIPPRSTSTSRESPLVQICHGAPAFLALLGTALKIPHLVLTNWTPDWDAAIGLATQRVWDEGILSKGGGLCHGIAGNAWPFLLLHDVFEYKADMLMKARENYAARTAAPKSDIDIPDTTILTGDFFLARALAMLLHARETRPFVDHARATETPAHEHRYRMPDHPFSLFEGLSGTLCAWADACAVLRARLRKMELGFGLEGGGAVQEDAVFRECMAQQLGFPFLGGNGVRGVL</sequence>
<dbReference type="CDD" id="cd04794">
    <property type="entry name" value="euk_LANCL"/>
    <property type="match status" value="1"/>
</dbReference>
<keyword evidence="2" id="KW-1185">Reference proteome</keyword>
<dbReference type="Pfam" id="PF05147">
    <property type="entry name" value="LANC_like"/>
    <property type="match status" value="1"/>
</dbReference>
<dbReference type="InterPro" id="IPR007822">
    <property type="entry name" value="LANC-like"/>
</dbReference>
<dbReference type="GeneID" id="98144147"/>
<proteinExistence type="predicted"/>
<protein>
    <recommendedName>
        <fullName evidence="3">Lanthionine synthetase C family protein</fullName>
    </recommendedName>
</protein>
<dbReference type="SMART" id="SM01260">
    <property type="entry name" value="LANC_like"/>
    <property type="match status" value="1"/>
</dbReference>
<evidence type="ECO:0000313" key="2">
    <source>
        <dbReference type="Proteomes" id="UP001610432"/>
    </source>
</evidence>
<accession>A0ABR4LSI9</accession>
<dbReference type="PRINTS" id="PR01950">
    <property type="entry name" value="LANCSUPER"/>
</dbReference>
<name>A0ABR4LSI9_9EURO</name>
<dbReference type="Gene3D" id="1.50.10.10">
    <property type="match status" value="1"/>
</dbReference>